<gene>
    <name evidence="2" type="ORF">HPB51_017404</name>
</gene>
<evidence type="ECO:0000256" key="1">
    <source>
        <dbReference type="SAM" id="MobiDB-lite"/>
    </source>
</evidence>
<accession>A0A9J6DB31</accession>
<organism evidence="2 3">
    <name type="scientific">Rhipicephalus microplus</name>
    <name type="common">Cattle tick</name>
    <name type="synonym">Boophilus microplus</name>
    <dbReference type="NCBI Taxonomy" id="6941"/>
    <lineage>
        <taxon>Eukaryota</taxon>
        <taxon>Metazoa</taxon>
        <taxon>Ecdysozoa</taxon>
        <taxon>Arthropoda</taxon>
        <taxon>Chelicerata</taxon>
        <taxon>Arachnida</taxon>
        <taxon>Acari</taxon>
        <taxon>Parasitiformes</taxon>
        <taxon>Ixodida</taxon>
        <taxon>Ixodoidea</taxon>
        <taxon>Ixodidae</taxon>
        <taxon>Rhipicephalinae</taxon>
        <taxon>Rhipicephalus</taxon>
        <taxon>Boophilus</taxon>
    </lineage>
</organism>
<dbReference type="EMBL" id="JABSTU010000010">
    <property type="protein sequence ID" value="KAH8019177.1"/>
    <property type="molecule type" value="Genomic_DNA"/>
</dbReference>
<protein>
    <submittedName>
        <fullName evidence="2">Uncharacterized protein</fullName>
    </submittedName>
</protein>
<evidence type="ECO:0000313" key="2">
    <source>
        <dbReference type="EMBL" id="KAH8019177.1"/>
    </source>
</evidence>
<evidence type="ECO:0000313" key="3">
    <source>
        <dbReference type="Proteomes" id="UP000821866"/>
    </source>
</evidence>
<keyword evidence="3" id="KW-1185">Reference proteome</keyword>
<comment type="caution">
    <text evidence="2">The sequence shown here is derived from an EMBL/GenBank/DDBJ whole genome shotgun (WGS) entry which is preliminary data.</text>
</comment>
<dbReference type="Proteomes" id="UP000821866">
    <property type="component" value="Chromosome 8"/>
</dbReference>
<reference evidence="2" key="1">
    <citation type="journal article" date="2020" name="Cell">
        <title>Large-Scale Comparative Analyses of Tick Genomes Elucidate Their Genetic Diversity and Vector Capacities.</title>
        <authorList>
            <consortium name="Tick Genome and Microbiome Consortium (TIGMIC)"/>
            <person name="Jia N."/>
            <person name="Wang J."/>
            <person name="Shi W."/>
            <person name="Du L."/>
            <person name="Sun Y."/>
            <person name="Zhan W."/>
            <person name="Jiang J.F."/>
            <person name="Wang Q."/>
            <person name="Zhang B."/>
            <person name="Ji P."/>
            <person name="Bell-Sakyi L."/>
            <person name="Cui X.M."/>
            <person name="Yuan T.T."/>
            <person name="Jiang B.G."/>
            <person name="Yang W.F."/>
            <person name="Lam T.T."/>
            <person name="Chang Q.C."/>
            <person name="Ding S.J."/>
            <person name="Wang X.J."/>
            <person name="Zhu J.G."/>
            <person name="Ruan X.D."/>
            <person name="Zhao L."/>
            <person name="Wei J.T."/>
            <person name="Ye R.Z."/>
            <person name="Que T.C."/>
            <person name="Du C.H."/>
            <person name="Zhou Y.H."/>
            <person name="Cheng J.X."/>
            <person name="Dai P.F."/>
            <person name="Guo W.B."/>
            <person name="Han X.H."/>
            <person name="Huang E.J."/>
            <person name="Li L.F."/>
            <person name="Wei W."/>
            <person name="Gao Y.C."/>
            <person name="Liu J.Z."/>
            <person name="Shao H.Z."/>
            <person name="Wang X."/>
            <person name="Wang C.C."/>
            <person name="Yang T.C."/>
            <person name="Huo Q.B."/>
            <person name="Li W."/>
            <person name="Chen H.Y."/>
            <person name="Chen S.E."/>
            <person name="Zhou L.G."/>
            <person name="Ni X.B."/>
            <person name="Tian J.H."/>
            <person name="Sheng Y."/>
            <person name="Liu T."/>
            <person name="Pan Y.S."/>
            <person name="Xia L.Y."/>
            <person name="Li J."/>
            <person name="Zhao F."/>
            <person name="Cao W.C."/>
        </authorList>
    </citation>
    <scope>NUCLEOTIDE SEQUENCE</scope>
    <source>
        <strain evidence="2">Rmic-2018</strain>
    </source>
</reference>
<dbReference type="AlphaFoldDB" id="A0A9J6DB31"/>
<proteinExistence type="predicted"/>
<reference evidence="2" key="2">
    <citation type="submission" date="2021-09" db="EMBL/GenBank/DDBJ databases">
        <authorList>
            <person name="Jia N."/>
            <person name="Wang J."/>
            <person name="Shi W."/>
            <person name="Du L."/>
            <person name="Sun Y."/>
            <person name="Zhan W."/>
            <person name="Jiang J."/>
            <person name="Wang Q."/>
            <person name="Zhang B."/>
            <person name="Ji P."/>
            <person name="Sakyi L.B."/>
            <person name="Cui X."/>
            <person name="Yuan T."/>
            <person name="Jiang B."/>
            <person name="Yang W."/>
            <person name="Lam T.T.-Y."/>
            <person name="Chang Q."/>
            <person name="Ding S."/>
            <person name="Wang X."/>
            <person name="Zhu J."/>
            <person name="Ruan X."/>
            <person name="Zhao L."/>
            <person name="Wei J."/>
            <person name="Que T."/>
            <person name="Du C."/>
            <person name="Cheng J."/>
            <person name="Dai P."/>
            <person name="Han X."/>
            <person name="Huang E."/>
            <person name="Gao Y."/>
            <person name="Liu J."/>
            <person name="Shao H."/>
            <person name="Ye R."/>
            <person name="Li L."/>
            <person name="Wei W."/>
            <person name="Wang X."/>
            <person name="Wang C."/>
            <person name="Huo Q."/>
            <person name="Li W."/>
            <person name="Guo W."/>
            <person name="Chen H."/>
            <person name="Chen S."/>
            <person name="Zhou L."/>
            <person name="Zhou L."/>
            <person name="Ni X."/>
            <person name="Tian J."/>
            <person name="Zhou Y."/>
            <person name="Sheng Y."/>
            <person name="Liu T."/>
            <person name="Pan Y."/>
            <person name="Xia L."/>
            <person name="Li J."/>
            <person name="Zhao F."/>
            <person name="Cao W."/>
        </authorList>
    </citation>
    <scope>NUCLEOTIDE SEQUENCE</scope>
    <source>
        <strain evidence="2">Rmic-2018</strain>
        <tissue evidence="2">Larvae</tissue>
    </source>
</reference>
<sequence length="238" mass="25655">MDTVARVRGRGTTRRELLSASGDGVEGAQSARAALSSEIAGAQPGGTKSSELSDVGEKRCFIRAPVTCALLRDVLLARKFRLEEAAARLHFLQEKKRSQEKKKEPKRHLCGLEQGGASPPRSTPNTYATPVVSGRLASILVGPLLRSSKRAEWAADTPRGLFLAALFVAALCEAPVQTLIGDFRDACEQDRNTVMRLQDGGGSRGWAALLFSFGRSRSFATVASAKKSRGEMQKEHFG</sequence>
<feature type="region of interest" description="Disordered" evidence="1">
    <location>
        <begin position="96"/>
        <end position="124"/>
    </location>
</feature>
<name>A0A9J6DB31_RHIMP</name>
<feature type="region of interest" description="Disordered" evidence="1">
    <location>
        <begin position="1"/>
        <end position="25"/>
    </location>
</feature>